<feature type="compositionally biased region" description="Basic and acidic residues" evidence="1">
    <location>
        <begin position="52"/>
        <end position="72"/>
    </location>
</feature>
<dbReference type="AlphaFoldDB" id="A0A1L7WNE3"/>
<feature type="compositionally biased region" description="Acidic residues" evidence="1">
    <location>
        <begin position="78"/>
        <end position="88"/>
    </location>
</feature>
<accession>A0A1L7WNE3</accession>
<gene>
    <name evidence="2" type="ORF">PAC_04170</name>
</gene>
<evidence type="ECO:0000313" key="2">
    <source>
        <dbReference type="EMBL" id="CZR54287.1"/>
    </source>
</evidence>
<proteinExistence type="predicted"/>
<dbReference type="EMBL" id="FJOG01000005">
    <property type="protein sequence ID" value="CZR54287.1"/>
    <property type="molecule type" value="Genomic_DNA"/>
</dbReference>
<sequence length="192" mass="21219">MSCGLSPERLPVLMGEAIVVCDEALFRSAKNAFELRCCNRGCVASSILSTNDQEHEGQSEEGGGRCHTKDSRSGQSDPEQEGESDELGSVEPHLAPQVDLPLEQLPPLRERLQLARQQLENETPLETFLSRQQIVLMNDGNCLGVIPLSSIAKKSCLSKSLYRATNLSFRHFKELVTATLLAELRKGMKFFS</sequence>
<evidence type="ECO:0000313" key="3">
    <source>
        <dbReference type="Proteomes" id="UP000184330"/>
    </source>
</evidence>
<protein>
    <submittedName>
        <fullName evidence="2">Uncharacterized protein</fullName>
    </submittedName>
</protein>
<reference evidence="2 3" key="1">
    <citation type="submission" date="2016-03" db="EMBL/GenBank/DDBJ databases">
        <authorList>
            <person name="Ploux O."/>
        </authorList>
    </citation>
    <scope>NUCLEOTIDE SEQUENCE [LARGE SCALE GENOMIC DNA]</scope>
    <source>
        <strain evidence="2 3">UAMH 11012</strain>
    </source>
</reference>
<evidence type="ECO:0000256" key="1">
    <source>
        <dbReference type="SAM" id="MobiDB-lite"/>
    </source>
</evidence>
<name>A0A1L7WNE3_9HELO</name>
<dbReference type="Proteomes" id="UP000184330">
    <property type="component" value="Unassembled WGS sequence"/>
</dbReference>
<organism evidence="2 3">
    <name type="scientific">Phialocephala subalpina</name>
    <dbReference type="NCBI Taxonomy" id="576137"/>
    <lineage>
        <taxon>Eukaryota</taxon>
        <taxon>Fungi</taxon>
        <taxon>Dikarya</taxon>
        <taxon>Ascomycota</taxon>
        <taxon>Pezizomycotina</taxon>
        <taxon>Leotiomycetes</taxon>
        <taxon>Helotiales</taxon>
        <taxon>Mollisiaceae</taxon>
        <taxon>Phialocephala</taxon>
        <taxon>Phialocephala fortinii species complex</taxon>
    </lineage>
</organism>
<keyword evidence="3" id="KW-1185">Reference proteome</keyword>
<feature type="region of interest" description="Disordered" evidence="1">
    <location>
        <begin position="50"/>
        <end position="89"/>
    </location>
</feature>